<comment type="caution">
    <text evidence="3">The sequence shown here is derived from an EMBL/GenBank/DDBJ whole genome shotgun (WGS) entry which is preliminary data.</text>
</comment>
<dbReference type="InterPro" id="IPR013762">
    <property type="entry name" value="Integrase-like_cat_sf"/>
</dbReference>
<dbReference type="GO" id="GO:0006310">
    <property type="term" value="P:DNA recombination"/>
    <property type="evidence" value="ECO:0007669"/>
    <property type="project" value="UniProtKB-KW"/>
</dbReference>
<sequence>MLKVPGGAELVQWEDRGSEPVTVLLEWRINSFQKGFKDAVTITRMDLEDFVIRRRRTCSPFTLYGEILETRLFFRWLVPEREKELFKNIKNVRPRKKLPVEQLIVRDDIKTLVGACDNQRDRALIMLLWDSGCRISEILSLNVGRVQFDRYGAVVIVDGKTGRRRLRLIDSVPDLQLWLNMHPLRTDPAAPLFLTNTRFGVGRKRLNSRTVQNRLKYLQKTLNLGKPTNPHAIRHGRLTDLVKKGFSEMELRLIAGWEKSSNMPEVYVHLSGGDIERKMLESKTEKAQQSFDYDAAIQKMRADLGLPAQ</sequence>
<evidence type="ECO:0000313" key="4">
    <source>
        <dbReference type="Proteomes" id="UP000054323"/>
    </source>
</evidence>
<dbReference type="GO" id="GO:0015074">
    <property type="term" value="P:DNA integration"/>
    <property type="evidence" value="ECO:0007669"/>
    <property type="project" value="InterPro"/>
</dbReference>
<dbReference type="PROSITE" id="PS51898">
    <property type="entry name" value="TYR_RECOMBINASE"/>
    <property type="match status" value="1"/>
</dbReference>
<dbReference type="Proteomes" id="UP000054323">
    <property type="component" value="Unassembled WGS sequence"/>
</dbReference>
<dbReference type="AlphaFoldDB" id="A0A101GLG3"/>
<evidence type="ECO:0000259" key="2">
    <source>
        <dbReference type="PROSITE" id="PS51898"/>
    </source>
</evidence>
<dbReference type="EMBL" id="LGGD01000223">
    <property type="protein sequence ID" value="KUK60616.1"/>
    <property type="molecule type" value="Genomic_DNA"/>
</dbReference>
<dbReference type="InterPro" id="IPR002104">
    <property type="entry name" value="Integrase_catalytic"/>
</dbReference>
<accession>A0A101GLG3</accession>
<keyword evidence="1" id="KW-0233">DNA recombination</keyword>
<dbReference type="Pfam" id="PF00589">
    <property type="entry name" value="Phage_integrase"/>
    <property type="match status" value="1"/>
</dbReference>
<protein>
    <submittedName>
        <fullName evidence="3">Tyrosine recombinase xerC</fullName>
    </submittedName>
</protein>
<evidence type="ECO:0000256" key="1">
    <source>
        <dbReference type="ARBA" id="ARBA00023172"/>
    </source>
</evidence>
<proteinExistence type="predicted"/>
<organism evidence="3 4">
    <name type="scientific">Methanoculleus marisnigri</name>
    <dbReference type="NCBI Taxonomy" id="2198"/>
    <lineage>
        <taxon>Archaea</taxon>
        <taxon>Methanobacteriati</taxon>
        <taxon>Methanobacteriota</taxon>
        <taxon>Stenosarchaea group</taxon>
        <taxon>Methanomicrobia</taxon>
        <taxon>Methanomicrobiales</taxon>
        <taxon>Methanomicrobiaceae</taxon>
        <taxon>Methanoculleus</taxon>
    </lineage>
</organism>
<dbReference type="CDD" id="cd00397">
    <property type="entry name" value="DNA_BRE_C"/>
    <property type="match status" value="1"/>
</dbReference>
<dbReference type="InterPro" id="IPR011010">
    <property type="entry name" value="DNA_brk_join_enz"/>
</dbReference>
<dbReference type="InterPro" id="IPR050090">
    <property type="entry name" value="Tyrosine_recombinase_XerCD"/>
</dbReference>
<dbReference type="GO" id="GO:0003677">
    <property type="term" value="F:DNA binding"/>
    <property type="evidence" value="ECO:0007669"/>
    <property type="project" value="InterPro"/>
</dbReference>
<name>A0A101GLG3_9EURY</name>
<reference evidence="4" key="1">
    <citation type="journal article" date="2015" name="MBio">
        <title>Genome-Resolved Metagenomic Analysis Reveals Roles for Candidate Phyla and Other Microbial Community Members in Biogeochemical Transformations in Oil Reservoirs.</title>
        <authorList>
            <person name="Hu P."/>
            <person name="Tom L."/>
            <person name="Singh A."/>
            <person name="Thomas B.C."/>
            <person name="Baker B.J."/>
            <person name="Piceno Y.M."/>
            <person name="Andersen G.L."/>
            <person name="Banfield J.F."/>
        </authorList>
    </citation>
    <scope>NUCLEOTIDE SEQUENCE [LARGE SCALE GENOMIC DNA]</scope>
</reference>
<dbReference type="SUPFAM" id="SSF56349">
    <property type="entry name" value="DNA breaking-rejoining enzymes"/>
    <property type="match status" value="1"/>
</dbReference>
<dbReference type="PANTHER" id="PTHR30349">
    <property type="entry name" value="PHAGE INTEGRASE-RELATED"/>
    <property type="match status" value="1"/>
</dbReference>
<feature type="domain" description="Tyr recombinase" evidence="2">
    <location>
        <begin position="93"/>
        <end position="280"/>
    </location>
</feature>
<gene>
    <name evidence="3" type="ORF">XD82_1563</name>
</gene>
<evidence type="ECO:0000313" key="3">
    <source>
        <dbReference type="EMBL" id="KUK60616.1"/>
    </source>
</evidence>
<dbReference type="PANTHER" id="PTHR30349:SF87">
    <property type="entry name" value="TRANSPOSASE A"/>
    <property type="match status" value="1"/>
</dbReference>
<dbReference type="PATRIC" id="fig|2198.4.peg.1979"/>
<dbReference type="Gene3D" id="1.10.443.10">
    <property type="entry name" value="Intergrase catalytic core"/>
    <property type="match status" value="1"/>
</dbReference>